<dbReference type="Proteomes" id="UP000593562">
    <property type="component" value="Unassembled WGS sequence"/>
</dbReference>
<dbReference type="GO" id="GO:0070897">
    <property type="term" value="P:transcription preinitiation complex assembly"/>
    <property type="evidence" value="ECO:0007669"/>
    <property type="project" value="InterPro"/>
</dbReference>
<evidence type="ECO:0000256" key="4">
    <source>
        <dbReference type="ARBA" id="ARBA00023163"/>
    </source>
</evidence>
<dbReference type="PANTHER" id="PTHR11618">
    <property type="entry name" value="TRANSCRIPTION INITIATION FACTOR IIB-RELATED"/>
    <property type="match status" value="1"/>
</dbReference>
<evidence type="ECO:0000256" key="1">
    <source>
        <dbReference type="ARBA" id="ARBA00010857"/>
    </source>
</evidence>
<keyword evidence="4" id="KW-0804">Transcription</keyword>
<dbReference type="EMBL" id="JAAARO010000016">
    <property type="protein sequence ID" value="KAF5734162.1"/>
    <property type="molecule type" value="Genomic_DNA"/>
</dbReference>
<name>A0A7J7CJC0_TRIWF</name>
<evidence type="ECO:0000259" key="5">
    <source>
        <dbReference type="SMART" id="SM00385"/>
    </source>
</evidence>
<dbReference type="InterPro" id="IPR000812">
    <property type="entry name" value="TFIIB"/>
</dbReference>
<dbReference type="PANTHER" id="PTHR11618:SF81">
    <property type="entry name" value="TRANSCRIPTION INITIATION FACTOR IIB-LIKE"/>
    <property type="match status" value="1"/>
</dbReference>
<dbReference type="InterPro" id="IPR036915">
    <property type="entry name" value="Cyclin-like_sf"/>
</dbReference>
<dbReference type="InParanoid" id="A0A7J7CJC0"/>
<dbReference type="CDD" id="cd20551">
    <property type="entry name" value="CYCLIN_TFIIB_rpt1"/>
    <property type="match status" value="1"/>
</dbReference>
<evidence type="ECO:0000256" key="2">
    <source>
        <dbReference type="ARBA" id="ARBA00022737"/>
    </source>
</evidence>
<evidence type="ECO:0000313" key="7">
    <source>
        <dbReference type="Proteomes" id="UP000593562"/>
    </source>
</evidence>
<evidence type="ECO:0000313" key="6">
    <source>
        <dbReference type="EMBL" id="KAF5734162.1"/>
    </source>
</evidence>
<comment type="similarity">
    <text evidence="1">Belongs to the TFIIB family.</text>
</comment>
<dbReference type="GO" id="GO:0017025">
    <property type="term" value="F:TBP-class protein binding"/>
    <property type="evidence" value="ECO:0007669"/>
    <property type="project" value="InterPro"/>
</dbReference>
<gene>
    <name evidence="6" type="ORF">HS088_TW16G00606</name>
</gene>
<feature type="domain" description="Cyclin-like" evidence="5">
    <location>
        <begin position="95"/>
        <end position="177"/>
    </location>
</feature>
<dbReference type="PROSITE" id="PS00782">
    <property type="entry name" value="TFIIB"/>
    <property type="match status" value="1"/>
</dbReference>
<dbReference type="Pfam" id="PF00382">
    <property type="entry name" value="TFIIB"/>
    <property type="match status" value="2"/>
</dbReference>
<keyword evidence="2" id="KW-0677">Repeat</keyword>
<evidence type="ECO:0000256" key="3">
    <source>
        <dbReference type="ARBA" id="ARBA00023015"/>
    </source>
</evidence>
<dbReference type="InterPro" id="IPR023486">
    <property type="entry name" value="TFIIB_CS"/>
</dbReference>
<dbReference type="InterPro" id="IPR013150">
    <property type="entry name" value="TFIIB_cyclin"/>
</dbReference>
<comment type="caution">
    <text evidence="6">The sequence shown here is derived from an EMBL/GenBank/DDBJ whole genome shotgun (WGS) entry which is preliminary data.</text>
</comment>
<dbReference type="Gene3D" id="1.10.472.10">
    <property type="entry name" value="Cyclin-like"/>
    <property type="match status" value="2"/>
</dbReference>
<feature type="domain" description="Cyclin-like" evidence="5">
    <location>
        <begin position="195"/>
        <end position="274"/>
    </location>
</feature>
<dbReference type="OrthoDB" id="25790at2759"/>
<sequence>MGPSPIPNMDDFYCTDCKKPTEIVLDHSLGFPTTFYCSECGQILHPIPHYLTSESFSSDDNEDSNHVGEDSSPDAAGVFSFDAECLPTKLSRSFKAIAVMSERLGLLPTIKEKAHEIYKKVEDKKFLRGRSQDAILAACLYIACRQENKTRTVKEICSIANGTTKKDVGRAKESIVKHLEVEGQSFEMASIHAEDYMRRFCSNLGMASQEVRAAREAVLKSEELDIRRSSISVAAAIIYMIMQLTNKKKSLKDISVATGVAETTIKHSFRDIHPHLLELVPRWFAKEKDIANLVPS</sequence>
<dbReference type="PRINTS" id="PR00685">
    <property type="entry name" value="TIFACTORIIB"/>
</dbReference>
<protein>
    <submittedName>
        <fullName evidence="6">Cyclin-like family protein</fullName>
    </submittedName>
</protein>
<dbReference type="SUPFAM" id="SSF47954">
    <property type="entry name" value="Cyclin-like"/>
    <property type="match status" value="2"/>
</dbReference>
<keyword evidence="7" id="KW-1185">Reference proteome</keyword>
<proteinExistence type="inferred from homology"/>
<dbReference type="GO" id="GO:0097550">
    <property type="term" value="C:transcription preinitiation complex"/>
    <property type="evidence" value="ECO:0007669"/>
    <property type="project" value="TreeGrafter"/>
</dbReference>
<keyword evidence="3" id="KW-0805">Transcription regulation</keyword>
<dbReference type="AlphaFoldDB" id="A0A7J7CJC0"/>
<dbReference type="SMART" id="SM00385">
    <property type="entry name" value="CYCLIN"/>
    <property type="match status" value="2"/>
</dbReference>
<organism evidence="6 7">
    <name type="scientific">Tripterygium wilfordii</name>
    <name type="common">Thunder God vine</name>
    <dbReference type="NCBI Taxonomy" id="458696"/>
    <lineage>
        <taxon>Eukaryota</taxon>
        <taxon>Viridiplantae</taxon>
        <taxon>Streptophyta</taxon>
        <taxon>Embryophyta</taxon>
        <taxon>Tracheophyta</taxon>
        <taxon>Spermatophyta</taxon>
        <taxon>Magnoliopsida</taxon>
        <taxon>eudicotyledons</taxon>
        <taxon>Gunneridae</taxon>
        <taxon>Pentapetalae</taxon>
        <taxon>rosids</taxon>
        <taxon>fabids</taxon>
        <taxon>Celastrales</taxon>
        <taxon>Celastraceae</taxon>
        <taxon>Tripterygium</taxon>
    </lineage>
</organism>
<dbReference type="GO" id="GO:0005634">
    <property type="term" value="C:nucleus"/>
    <property type="evidence" value="ECO:0007669"/>
    <property type="project" value="TreeGrafter"/>
</dbReference>
<accession>A0A7J7CJC0</accession>
<reference evidence="6 7" key="1">
    <citation type="journal article" date="2020" name="Nat. Commun.">
        <title>Genome of Tripterygium wilfordii and identification of cytochrome P450 involved in triptolide biosynthesis.</title>
        <authorList>
            <person name="Tu L."/>
            <person name="Su P."/>
            <person name="Zhang Z."/>
            <person name="Gao L."/>
            <person name="Wang J."/>
            <person name="Hu T."/>
            <person name="Zhou J."/>
            <person name="Zhang Y."/>
            <person name="Zhao Y."/>
            <person name="Liu Y."/>
            <person name="Song Y."/>
            <person name="Tong Y."/>
            <person name="Lu Y."/>
            <person name="Yang J."/>
            <person name="Xu C."/>
            <person name="Jia M."/>
            <person name="Peters R.J."/>
            <person name="Huang L."/>
            <person name="Gao W."/>
        </authorList>
    </citation>
    <scope>NUCLEOTIDE SEQUENCE [LARGE SCALE GENOMIC DNA]</scope>
    <source>
        <strain evidence="7">cv. XIE 37</strain>
        <tissue evidence="6">Leaf</tissue>
    </source>
</reference>
<dbReference type="InterPro" id="IPR013763">
    <property type="entry name" value="Cyclin-like_dom"/>
</dbReference>